<dbReference type="Pfam" id="PF01472">
    <property type="entry name" value="PUA"/>
    <property type="match status" value="1"/>
</dbReference>
<feature type="domain" description="PUA" evidence="1">
    <location>
        <begin position="87"/>
        <end position="162"/>
    </location>
</feature>
<comment type="caution">
    <text evidence="2">The sequence shown here is derived from an EMBL/GenBank/DDBJ whole genome shotgun (WGS) entry which is preliminary data.</text>
</comment>
<gene>
    <name evidence="2" type="ORF">ENV14_05200</name>
</gene>
<dbReference type="InterPro" id="IPR002478">
    <property type="entry name" value="PUA"/>
</dbReference>
<dbReference type="InterPro" id="IPR004521">
    <property type="entry name" value="Uncharacterised_CHP00451"/>
</dbReference>
<evidence type="ECO:0000313" key="2">
    <source>
        <dbReference type="EMBL" id="HGI87773.1"/>
    </source>
</evidence>
<dbReference type="AlphaFoldDB" id="A0A7C4BC57"/>
<dbReference type="PROSITE" id="PS50890">
    <property type="entry name" value="PUA"/>
    <property type="match status" value="1"/>
</dbReference>
<dbReference type="InterPro" id="IPR015947">
    <property type="entry name" value="PUA-like_sf"/>
</dbReference>
<dbReference type="GO" id="GO:0003723">
    <property type="term" value="F:RNA binding"/>
    <property type="evidence" value="ECO:0007669"/>
    <property type="project" value="InterPro"/>
</dbReference>
<dbReference type="SMART" id="SM00359">
    <property type="entry name" value="PUA"/>
    <property type="match status" value="1"/>
</dbReference>
<accession>A0A7C4BC57</accession>
<protein>
    <recommendedName>
        <fullName evidence="1">PUA domain-containing protein</fullName>
    </recommendedName>
</protein>
<dbReference type="PANTHER" id="PTHR12217">
    <property type="entry name" value="EUKARYOTIC TRANSLATION INITIATION FACTOR 2D"/>
    <property type="match status" value="1"/>
</dbReference>
<dbReference type="NCBIfam" id="TIGR00451">
    <property type="entry name" value="unchar_dom_2"/>
    <property type="match status" value="1"/>
</dbReference>
<dbReference type="Gene3D" id="3.10.400.20">
    <property type="match status" value="1"/>
</dbReference>
<proteinExistence type="predicted"/>
<name>A0A7C4BC57_9CREN</name>
<dbReference type="EMBL" id="DTFF01000044">
    <property type="protein sequence ID" value="HGI87773.1"/>
    <property type="molecule type" value="Genomic_DNA"/>
</dbReference>
<dbReference type="GO" id="GO:0003743">
    <property type="term" value="F:translation initiation factor activity"/>
    <property type="evidence" value="ECO:0007669"/>
    <property type="project" value="InterPro"/>
</dbReference>
<reference evidence="2" key="1">
    <citation type="journal article" date="2020" name="mSystems">
        <title>Genome- and Community-Level Interaction Insights into Carbon Utilization and Element Cycling Functions of Hydrothermarchaeota in Hydrothermal Sediment.</title>
        <authorList>
            <person name="Zhou Z."/>
            <person name="Liu Y."/>
            <person name="Xu W."/>
            <person name="Pan J."/>
            <person name="Luo Z.H."/>
            <person name="Li M."/>
        </authorList>
    </citation>
    <scope>NUCLEOTIDE SEQUENCE [LARGE SCALE GENOMIC DNA]</scope>
    <source>
        <strain evidence="2">SpSt-732</strain>
    </source>
</reference>
<dbReference type="InterPro" id="IPR039757">
    <property type="entry name" value="EIF2D"/>
</dbReference>
<evidence type="ECO:0000259" key="1">
    <source>
        <dbReference type="SMART" id="SM00359"/>
    </source>
</evidence>
<dbReference type="SUPFAM" id="SSF88697">
    <property type="entry name" value="PUA domain-like"/>
    <property type="match status" value="1"/>
</dbReference>
<sequence length="178" mass="19765">MRLQYISKRDARVVIDELRGRECIDKSFVSFLEEFEGDAKRVLGEKFEILAFGALPALFKTSKVEFYIPTLYAVNVFYNTKKILVTPTVTVDEGAVNPLKNGADAMIPGIRRISKAFTKGDVVSVFEPEEKYLVAIGIALIDSTAIAPGAKGKAVKNLNHVDDDIWRASLQIARTLQK</sequence>
<organism evidence="2">
    <name type="scientific">Ignisphaera aggregans</name>
    <dbReference type="NCBI Taxonomy" id="334771"/>
    <lineage>
        <taxon>Archaea</taxon>
        <taxon>Thermoproteota</taxon>
        <taxon>Thermoprotei</taxon>
        <taxon>Desulfurococcales</taxon>
        <taxon>Desulfurococcaceae</taxon>
        <taxon>Ignisphaera</taxon>
    </lineage>
</organism>
<dbReference type="PANTHER" id="PTHR12217:SF4">
    <property type="entry name" value="EUKARYOTIC TRANSLATION INITIATION FACTOR 2D"/>
    <property type="match status" value="1"/>
</dbReference>
<dbReference type="GO" id="GO:0001731">
    <property type="term" value="P:formation of translation preinitiation complex"/>
    <property type="evidence" value="ECO:0007669"/>
    <property type="project" value="InterPro"/>
</dbReference>